<reference evidence="1 2" key="1">
    <citation type="submission" date="2018-08" db="EMBL/GenBank/DDBJ databases">
        <title>A genome reference for cultivated species of the human gut microbiota.</title>
        <authorList>
            <person name="Zou Y."/>
            <person name="Xue W."/>
            <person name="Luo G."/>
        </authorList>
    </citation>
    <scope>NUCLEOTIDE SEQUENCE [LARGE SCALE GENOMIC DNA]</scope>
    <source>
        <strain evidence="1 2">AF14-1AC</strain>
    </source>
</reference>
<accession>A0A076IVV1</accession>
<dbReference type="GeneID" id="78336857"/>
<dbReference type="eggNOG" id="ENOG5030PQB">
    <property type="taxonomic scope" value="Bacteria"/>
</dbReference>
<sequence>MKFTTETAWFPCDETLELVCEKFPTLCYFYQSEESGLAEYWTNDQESKYFPEKYIADLCTPDDKWYKEYFVNQTEVFKWFEVISGQSVESITEILAIAEQRKDENDNSFCNIYEYAAG</sequence>
<dbReference type="EMBL" id="QRZL01000035">
    <property type="protein sequence ID" value="RGV69199.1"/>
    <property type="molecule type" value="Genomic_DNA"/>
</dbReference>
<dbReference type="AlphaFoldDB" id="A0A076IVV1"/>
<comment type="caution">
    <text evidence="1">The sequence shown here is derived from an EMBL/GenBank/DDBJ whole genome shotgun (WGS) entry which is preliminary data.</text>
</comment>
<gene>
    <name evidence="1" type="ORF">DWW04_21325</name>
</gene>
<name>A0A076IVV1_9BACT</name>
<dbReference type="RefSeq" id="WP_004308712.1">
    <property type="nucleotide sequence ID" value="NZ_JADMOY010000009.1"/>
</dbReference>
<dbReference type="Proteomes" id="UP000283678">
    <property type="component" value="Unassembled WGS sequence"/>
</dbReference>
<protein>
    <submittedName>
        <fullName evidence="1">Uncharacterized protein</fullName>
    </submittedName>
</protein>
<evidence type="ECO:0000313" key="1">
    <source>
        <dbReference type="EMBL" id="RGV69199.1"/>
    </source>
</evidence>
<evidence type="ECO:0000313" key="2">
    <source>
        <dbReference type="Proteomes" id="UP000283678"/>
    </source>
</evidence>
<organism evidence="1 2">
    <name type="scientific">Phocaeicola dorei</name>
    <dbReference type="NCBI Taxonomy" id="357276"/>
    <lineage>
        <taxon>Bacteria</taxon>
        <taxon>Pseudomonadati</taxon>
        <taxon>Bacteroidota</taxon>
        <taxon>Bacteroidia</taxon>
        <taxon>Bacteroidales</taxon>
        <taxon>Bacteroidaceae</taxon>
        <taxon>Phocaeicola</taxon>
    </lineage>
</organism>
<dbReference type="KEGG" id="bdo:EL88_14545"/>
<proteinExistence type="predicted"/>